<dbReference type="OrthoDB" id="3251271at2759"/>
<dbReference type="EMBL" id="SGPK01000638">
    <property type="protein sequence ID" value="THH00359.1"/>
    <property type="molecule type" value="Genomic_DNA"/>
</dbReference>
<protein>
    <submittedName>
        <fullName evidence="2">Uncharacterized protein</fullName>
    </submittedName>
</protein>
<feature type="region of interest" description="Disordered" evidence="1">
    <location>
        <begin position="185"/>
        <end position="305"/>
    </location>
</feature>
<evidence type="ECO:0000313" key="3">
    <source>
        <dbReference type="Proteomes" id="UP000308199"/>
    </source>
</evidence>
<organism evidence="2 3">
    <name type="scientific">Phellinidium pouzarii</name>
    <dbReference type="NCBI Taxonomy" id="167371"/>
    <lineage>
        <taxon>Eukaryota</taxon>
        <taxon>Fungi</taxon>
        <taxon>Dikarya</taxon>
        <taxon>Basidiomycota</taxon>
        <taxon>Agaricomycotina</taxon>
        <taxon>Agaricomycetes</taxon>
        <taxon>Hymenochaetales</taxon>
        <taxon>Hymenochaetaceae</taxon>
        <taxon>Phellinidium</taxon>
    </lineage>
</organism>
<dbReference type="AlphaFoldDB" id="A0A4S4KP61"/>
<name>A0A4S4KP61_9AGAM</name>
<sequence>MQNTQRSKQQTAVTFQQAKVKDEAEWEVSKEIKEAWGLLSSPKALSICRQSVTQETSYLPFLFPSLHKSSQSSDSDSEPETPALSLSISGRRTFNKGREVTTSITPEDTSIKAEKIERDSTMDIKDIPVLPTAKGRAIARPGVLHNSRAKRLAELDRAGLLPAGASTSTGVPVLKMISQESTTAVGLDMRRAGNPKDTASSATTSNASLSMEETKGVLDKSPLNFLRPAGVDSPAADAKTVAAAKKAKKRNREEGNTADAESKEGSGRSFATDIGAADTDESQRQIKKKKQKNQTQMTNISPPTT</sequence>
<proteinExistence type="predicted"/>
<feature type="compositionally biased region" description="Low complexity" evidence="1">
    <location>
        <begin position="198"/>
        <end position="210"/>
    </location>
</feature>
<evidence type="ECO:0000313" key="2">
    <source>
        <dbReference type="EMBL" id="THH00359.1"/>
    </source>
</evidence>
<feature type="compositionally biased region" description="Basic and acidic residues" evidence="1">
    <location>
        <begin position="251"/>
        <end position="266"/>
    </location>
</feature>
<reference evidence="2 3" key="1">
    <citation type="submission" date="2019-02" db="EMBL/GenBank/DDBJ databases">
        <title>Genome sequencing of the rare red list fungi Phellinidium pouzarii.</title>
        <authorList>
            <person name="Buettner E."/>
            <person name="Kellner H."/>
        </authorList>
    </citation>
    <scope>NUCLEOTIDE SEQUENCE [LARGE SCALE GENOMIC DNA]</scope>
    <source>
        <strain evidence="2 3">DSM 108285</strain>
    </source>
</reference>
<comment type="caution">
    <text evidence="2">The sequence shown here is derived from an EMBL/GenBank/DDBJ whole genome shotgun (WGS) entry which is preliminary data.</text>
</comment>
<gene>
    <name evidence="2" type="ORF">EW145_g7094</name>
</gene>
<feature type="region of interest" description="Disordered" evidence="1">
    <location>
        <begin position="67"/>
        <end position="101"/>
    </location>
</feature>
<keyword evidence="3" id="KW-1185">Reference proteome</keyword>
<feature type="compositionally biased region" description="Low complexity" evidence="1">
    <location>
        <begin position="235"/>
        <end position="244"/>
    </location>
</feature>
<accession>A0A4S4KP61</accession>
<dbReference type="Proteomes" id="UP000308199">
    <property type="component" value="Unassembled WGS sequence"/>
</dbReference>
<evidence type="ECO:0000256" key="1">
    <source>
        <dbReference type="SAM" id="MobiDB-lite"/>
    </source>
</evidence>